<feature type="region of interest" description="Disordered" evidence="1">
    <location>
        <begin position="159"/>
        <end position="179"/>
    </location>
</feature>
<comment type="caution">
    <text evidence="2">The sequence shown here is derived from an EMBL/GenBank/DDBJ whole genome shotgun (WGS) entry which is preliminary data.</text>
</comment>
<feature type="non-terminal residue" evidence="2">
    <location>
        <position position="1"/>
    </location>
</feature>
<dbReference type="Proteomes" id="UP000626109">
    <property type="component" value="Unassembled WGS sequence"/>
</dbReference>
<evidence type="ECO:0000256" key="1">
    <source>
        <dbReference type="SAM" id="MobiDB-lite"/>
    </source>
</evidence>
<evidence type="ECO:0000313" key="3">
    <source>
        <dbReference type="Proteomes" id="UP000626109"/>
    </source>
</evidence>
<sequence length="179" mass="19209">ASRSRGVALTASPQRVGSPKNLGALDVGTLLADRLMDIDSADIISIAPTLISANPTPSILTSCFSSIALSSNNPEFDKDSITHRSFAPSRADPSEDRSLENSIDDVHGYYSKGFYKVGSSDKDGSSQDYMDLSSGNVVYDSRIDAFSYCEELNAARQSDEAGNQEMTSSIRPKGLLMKL</sequence>
<dbReference type="EMBL" id="CAJNNW010034297">
    <property type="protein sequence ID" value="CAE8722225.1"/>
    <property type="molecule type" value="Genomic_DNA"/>
</dbReference>
<dbReference type="AlphaFoldDB" id="A0A813L499"/>
<proteinExistence type="predicted"/>
<reference evidence="2" key="1">
    <citation type="submission" date="2021-02" db="EMBL/GenBank/DDBJ databases">
        <authorList>
            <person name="Dougan E. K."/>
            <person name="Rhodes N."/>
            <person name="Thang M."/>
            <person name="Chan C."/>
        </authorList>
    </citation>
    <scope>NUCLEOTIDE SEQUENCE</scope>
</reference>
<feature type="compositionally biased region" description="Polar residues" evidence="1">
    <location>
        <begin position="160"/>
        <end position="170"/>
    </location>
</feature>
<name>A0A813L499_POLGL</name>
<organism evidence="2 3">
    <name type="scientific">Polarella glacialis</name>
    <name type="common">Dinoflagellate</name>
    <dbReference type="NCBI Taxonomy" id="89957"/>
    <lineage>
        <taxon>Eukaryota</taxon>
        <taxon>Sar</taxon>
        <taxon>Alveolata</taxon>
        <taxon>Dinophyceae</taxon>
        <taxon>Suessiales</taxon>
        <taxon>Suessiaceae</taxon>
        <taxon>Polarella</taxon>
    </lineage>
</organism>
<protein>
    <submittedName>
        <fullName evidence="2">Uncharacterized protein</fullName>
    </submittedName>
</protein>
<accession>A0A813L499</accession>
<gene>
    <name evidence="2" type="ORF">PGLA2088_LOCUS42391</name>
</gene>
<evidence type="ECO:0000313" key="2">
    <source>
        <dbReference type="EMBL" id="CAE8722225.1"/>
    </source>
</evidence>